<dbReference type="EMBL" id="CAJHIA010000013">
    <property type="protein sequence ID" value="CAD6445096.1"/>
    <property type="molecule type" value="Genomic_DNA"/>
</dbReference>
<dbReference type="InterPro" id="IPR020904">
    <property type="entry name" value="Sc_DH/Rdtase_CS"/>
</dbReference>
<dbReference type="AlphaFoldDB" id="A0A8H2ZP08"/>
<name>A0A8H2ZP08_9HELO</name>
<evidence type="ECO:0000256" key="4">
    <source>
        <dbReference type="ARBA" id="ARBA00068707"/>
    </source>
</evidence>
<dbReference type="InterPro" id="IPR002347">
    <property type="entry name" value="SDR_fam"/>
</dbReference>
<evidence type="ECO:0000256" key="5">
    <source>
        <dbReference type="ARBA" id="ARBA00069153"/>
    </source>
</evidence>
<proteinExistence type="predicted"/>
<dbReference type="PANTHER" id="PTHR42820:SF1">
    <property type="entry name" value="SHORT-CHAIN DEHYDROGENASE_REDUCTASE FAMILY PROTEIN"/>
    <property type="match status" value="1"/>
</dbReference>
<accession>A0A8H2ZP08</accession>
<dbReference type="CDD" id="cd05233">
    <property type="entry name" value="SDR_c"/>
    <property type="match status" value="1"/>
</dbReference>
<organism evidence="7 8">
    <name type="scientific">Sclerotinia trifoliorum</name>
    <dbReference type="NCBI Taxonomy" id="28548"/>
    <lineage>
        <taxon>Eukaryota</taxon>
        <taxon>Fungi</taxon>
        <taxon>Dikarya</taxon>
        <taxon>Ascomycota</taxon>
        <taxon>Pezizomycotina</taxon>
        <taxon>Leotiomycetes</taxon>
        <taxon>Helotiales</taxon>
        <taxon>Sclerotiniaceae</taxon>
        <taxon>Sclerotinia</taxon>
    </lineage>
</organism>
<evidence type="ECO:0000256" key="1">
    <source>
        <dbReference type="ARBA" id="ARBA00004972"/>
    </source>
</evidence>
<dbReference type="InterPro" id="IPR036291">
    <property type="entry name" value="NAD(P)-bd_dom_sf"/>
</dbReference>
<evidence type="ECO:0000313" key="8">
    <source>
        <dbReference type="Proteomes" id="UP000624404"/>
    </source>
</evidence>
<comment type="caution">
    <text evidence="7">The sequence shown here is derived from an EMBL/GenBank/DDBJ whole genome shotgun (WGS) entry which is preliminary data.</text>
</comment>
<sequence length="297" mass="31182">MANVTVNGVALVTGGAAGIGEETGFAFAQAGALGVIFADLNLEGAKASAEKSKEFATNPQYRALAVGVNTTEPESVQAMVDFTIKEFGRIDYFVNSAGVGATSLAPTSDIDIDNFDKTLAVNARGTMLCLKAVTKAMIAQEPRKVKGRHGDERSLGRGCIVNLGSGLSYAAGPGMMAYVASKHAVMGITKVAALDNAKHEIRVNALCPSWVKTPMLERSLGRWAGLEKVIQAVSPAKRAATPEEVANVAVFLCSPSATYVNGTGLLIDAGMMNLPSNMNTRPNLDTKVLHPDLKNDR</sequence>
<evidence type="ECO:0000256" key="2">
    <source>
        <dbReference type="ARBA" id="ARBA00022857"/>
    </source>
</evidence>
<dbReference type="PANTHER" id="PTHR42820">
    <property type="entry name" value="SHORT-CHAIN DEHYDROGENASE REDUCTASE"/>
    <property type="match status" value="1"/>
</dbReference>
<dbReference type="Gene3D" id="3.40.50.720">
    <property type="entry name" value="NAD(P)-binding Rossmann-like Domain"/>
    <property type="match status" value="1"/>
</dbReference>
<dbReference type="PRINTS" id="PR00080">
    <property type="entry name" value="SDRFAMILY"/>
</dbReference>
<evidence type="ECO:0000256" key="6">
    <source>
        <dbReference type="ARBA" id="ARBA00074993"/>
    </source>
</evidence>
<evidence type="ECO:0000313" key="7">
    <source>
        <dbReference type="EMBL" id="CAD6445096.1"/>
    </source>
</evidence>
<keyword evidence="3" id="KW-0843">Virulence</keyword>
<dbReference type="Proteomes" id="UP000624404">
    <property type="component" value="Unassembled WGS sequence"/>
</dbReference>
<dbReference type="OrthoDB" id="5840532at2759"/>
<evidence type="ECO:0000256" key="3">
    <source>
        <dbReference type="ARBA" id="ARBA00023026"/>
    </source>
</evidence>
<dbReference type="Pfam" id="PF13561">
    <property type="entry name" value="adh_short_C2"/>
    <property type="match status" value="1"/>
</dbReference>
<gene>
    <name evidence="7" type="ORF">SCLTRI_LOCUS4888</name>
</gene>
<keyword evidence="8" id="KW-1185">Reference proteome</keyword>
<dbReference type="PROSITE" id="PS00061">
    <property type="entry name" value="ADH_SHORT"/>
    <property type="match status" value="1"/>
</dbReference>
<dbReference type="SUPFAM" id="SSF51735">
    <property type="entry name" value="NAD(P)-binding Rossmann-fold domains"/>
    <property type="match status" value="1"/>
</dbReference>
<dbReference type="FunFam" id="3.40.50.720:FF:000084">
    <property type="entry name" value="Short-chain dehydrogenase reductase"/>
    <property type="match status" value="1"/>
</dbReference>
<reference evidence="7" key="1">
    <citation type="submission" date="2020-10" db="EMBL/GenBank/DDBJ databases">
        <authorList>
            <person name="Kusch S."/>
        </authorList>
    </citation>
    <scope>NUCLEOTIDE SEQUENCE</scope>
    <source>
        <strain evidence="7">SwB9</strain>
    </source>
</reference>
<dbReference type="PRINTS" id="PR00081">
    <property type="entry name" value="GDHRDH"/>
</dbReference>
<protein>
    <recommendedName>
        <fullName evidence="4">Short-chain dehydrogenase/reductase ABA4</fullName>
    </recommendedName>
    <alternativeName>
        <fullName evidence="6">Abscisic acid biosynthesis cluster protein 4</fullName>
    </alternativeName>
    <alternativeName>
        <fullName evidence="5">Short-chain dehydrogenase/reductase aba4</fullName>
    </alternativeName>
</protein>
<dbReference type="GO" id="GO:0009688">
    <property type="term" value="P:abscisic acid biosynthetic process"/>
    <property type="evidence" value="ECO:0007669"/>
    <property type="project" value="UniProtKB-ARBA"/>
</dbReference>
<keyword evidence="2" id="KW-0521">NADP</keyword>
<comment type="pathway">
    <text evidence="1">Hormone biosynthesis.</text>
</comment>